<proteinExistence type="predicted"/>
<name>A0ABC8BTJ8_9ACTN</name>
<reference evidence="2 3" key="1">
    <citation type="submission" date="2017-04" db="EMBL/GenBank/DDBJ databases">
        <title>The complete genome sequence of Streptomyces albolongus YIM 101047, the producer of novel bafilomycins and novel odoriferous sesquiterpenoids.</title>
        <authorList>
            <person name="Yin M."/>
            <person name="Jiang Y."/>
        </authorList>
    </citation>
    <scope>NUCLEOTIDE SEQUENCE [LARGE SCALE GENOMIC DNA]</scope>
    <source>
        <strain evidence="2 3">YIM 101047</strain>
    </source>
</reference>
<dbReference type="Proteomes" id="UP000192251">
    <property type="component" value="Chromosome"/>
</dbReference>
<keyword evidence="1" id="KW-0472">Membrane</keyword>
<evidence type="ECO:0008006" key="4">
    <source>
        <dbReference type="Google" id="ProtNLM"/>
    </source>
</evidence>
<dbReference type="KEGG" id="kab:B7C62_15780"/>
<keyword evidence="1" id="KW-1133">Transmembrane helix</keyword>
<evidence type="ECO:0000256" key="1">
    <source>
        <dbReference type="SAM" id="Phobius"/>
    </source>
</evidence>
<organism evidence="2 3">
    <name type="scientific">Kitasatospora albolonga</name>
    <dbReference type="NCBI Taxonomy" id="68173"/>
    <lineage>
        <taxon>Bacteria</taxon>
        <taxon>Bacillati</taxon>
        <taxon>Actinomycetota</taxon>
        <taxon>Actinomycetes</taxon>
        <taxon>Kitasatosporales</taxon>
        <taxon>Streptomycetaceae</taxon>
        <taxon>Kitasatospora</taxon>
    </lineage>
</organism>
<keyword evidence="3" id="KW-1185">Reference proteome</keyword>
<feature type="transmembrane region" description="Helical" evidence="1">
    <location>
        <begin position="73"/>
        <end position="95"/>
    </location>
</feature>
<sequence length="130" mass="13803">MTFMTTGNLWRLDRRRRVRVWCARHPWLPYDPARIRAAVAAAAVAAFLLTGVAAAGAGQLAGADRSRAGLEAAWSGLVLLSALAGFSVTAVRDALMVPDAVLLRGCRCRACTSPPYGCSHRLGSSPWAVP</sequence>
<dbReference type="AlphaFoldDB" id="A0ABC8BTJ8"/>
<evidence type="ECO:0000313" key="3">
    <source>
        <dbReference type="Proteomes" id="UP000192251"/>
    </source>
</evidence>
<dbReference type="EMBL" id="CP020563">
    <property type="protein sequence ID" value="ARF73555.1"/>
    <property type="molecule type" value="Genomic_DNA"/>
</dbReference>
<gene>
    <name evidence="2" type="ORF">B7C62_15780</name>
</gene>
<protein>
    <recommendedName>
        <fullName evidence="4">ABC transporter permease</fullName>
    </recommendedName>
</protein>
<evidence type="ECO:0000313" key="2">
    <source>
        <dbReference type="EMBL" id="ARF73555.1"/>
    </source>
</evidence>
<accession>A0ABC8BTJ8</accession>
<keyword evidence="1" id="KW-0812">Transmembrane</keyword>